<dbReference type="Pfam" id="PF00873">
    <property type="entry name" value="ACR_tran"/>
    <property type="match status" value="1"/>
</dbReference>
<dbReference type="Gene3D" id="1.20.1640.10">
    <property type="entry name" value="Multidrug efflux transporter AcrB transmembrane domain"/>
    <property type="match status" value="2"/>
</dbReference>
<feature type="transmembrane region" description="Helical" evidence="1">
    <location>
        <begin position="983"/>
        <end position="1007"/>
    </location>
</feature>
<accession>A0ABM8RTE2</accession>
<dbReference type="Gene3D" id="3.30.70.1440">
    <property type="entry name" value="Multidrug efflux transporter AcrB pore domain"/>
    <property type="match status" value="1"/>
</dbReference>
<feature type="transmembrane region" description="Helical" evidence="1">
    <location>
        <begin position="852"/>
        <end position="872"/>
    </location>
</feature>
<dbReference type="RefSeq" id="WP_213043107.1">
    <property type="nucleotide sequence ID" value="NZ_CAJNBJ010000017.1"/>
</dbReference>
<feature type="transmembrane region" description="Helical" evidence="1">
    <location>
        <begin position="950"/>
        <end position="971"/>
    </location>
</feature>
<keyword evidence="1" id="KW-0812">Transmembrane</keyword>
<name>A0ABM8RTE2_9BACT</name>
<keyword evidence="3" id="KW-1185">Reference proteome</keyword>
<comment type="caution">
    <text evidence="2">The sequence shown here is derived from an EMBL/GenBank/DDBJ whole genome shotgun (WGS) entry which is preliminary data.</text>
</comment>
<feature type="transmembrane region" description="Helical" evidence="1">
    <location>
        <begin position="358"/>
        <end position="378"/>
    </location>
</feature>
<dbReference type="Proteomes" id="UP000675880">
    <property type="component" value="Unassembled WGS sequence"/>
</dbReference>
<dbReference type="Gene3D" id="3.30.70.1430">
    <property type="entry name" value="Multidrug efflux transporter AcrB pore domain"/>
    <property type="match status" value="2"/>
</dbReference>
<proteinExistence type="predicted"/>
<organism evidence="2 3">
    <name type="scientific">Nitrospira defluvii</name>
    <dbReference type="NCBI Taxonomy" id="330214"/>
    <lineage>
        <taxon>Bacteria</taxon>
        <taxon>Pseudomonadati</taxon>
        <taxon>Nitrospirota</taxon>
        <taxon>Nitrospiria</taxon>
        <taxon>Nitrospirales</taxon>
        <taxon>Nitrospiraceae</taxon>
        <taxon>Nitrospira</taxon>
    </lineage>
</organism>
<dbReference type="SUPFAM" id="SSF82714">
    <property type="entry name" value="Multidrug efflux transporter AcrB TolC docking domain, DN and DC subdomains"/>
    <property type="match status" value="2"/>
</dbReference>
<protein>
    <submittedName>
        <fullName evidence="2">Transporter</fullName>
    </submittedName>
</protein>
<dbReference type="InterPro" id="IPR027463">
    <property type="entry name" value="AcrB_DN_DC_subdom"/>
</dbReference>
<reference evidence="2 3" key="1">
    <citation type="submission" date="2021-02" db="EMBL/GenBank/DDBJ databases">
        <authorList>
            <person name="Han P."/>
        </authorList>
    </citation>
    <scope>NUCLEOTIDE SEQUENCE [LARGE SCALE GENOMIC DNA]</scope>
    <source>
        <strain evidence="2">Candidatus Nitrospira sp. ZN2</strain>
    </source>
</reference>
<dbReference type="PANTHER" id="PTHR32063:SF0">
    <property type="entry name" value="SWARMING MOTILITY PROTEIN SWRC"/>
    <property type="match status" value="1"/>
</dbReference>
<evidence type="ECO:0000256" key="1">
    <source>
        <dbReference type="SAM" id="Phobius"/>
    </source>
</evidence>
<gene>
    <name evidence="2" type="ORF">NSPZN2_40260</name>
</gene>
<feature type="transmembrane region" description="Helical" evidence="1">
    <location>
        <begin position="879"/>
        <end position="899"/>
    </location>
</feature>
<dbReference type="InterPro" id="IPR001036">
    <property type="entry name" value="Acrflvin-R"/>
</dbReference>
<feature type="transmembrane region" description="Helical" evidence="1">
    <location>
        <begin position="384"/>
        <end position="409"/>
    </location>
</feature>
<feature type="transmembrane region" description="Helical" evidence="1">
    <location>
        <begin position="430"/>
        <end position="450"/>
    </location>
</feature>
<sequence>MNVARWVQTHRRSILFLVLAFGLAGLASSFNLPVSLFPHVSFPRIQVGIEAGNRPVDRMAIEVTRLVEEAVRAVPGVRHVRSTTSRGSAELSITFGWGEDMVSAMLQIESGINQVRGSLPPNTVIEVRRMDPTVFPILGYSLISDRHSLTELHDLALYQVRPVLSTIAGVARIGVLGGAAAEYQVMVDPVKLDSFGLTLNDLARTLSATNVVTAVGRLEDHFKLYLVTLNTQFQDLAQLEQTIIRSGPDGMILLEDIATISLGTVPQWTRVTADGRDAVLFQVYQQPGGNTVTIARDVVHALTDLQKQLPAGVRVVNWYDQSQLILASVSSVRDAVMMGIILASLVILLFLRNAKATLIAALTVPTVLAVTILLLFVLNMSFNIMTLGGMAAAVGLIIDDAIVMIEHVIRRLQGGIGPWRDRVLTAAQEFTRPLVGSSATTIIIFAPLAFLSGVTGAFFKALSLTMAASLVISFLIAWLAVPLLALHFFREKDAEPHTGGTWTARLHAGYTSLMTRMLSDPWLLAVVLVPLLALGWAGYRQIGSGFMPVMDEGGFVLDYLAPSGTSISETDRLVRQLEVILRETPEVQTYSRRTGLRLSGGLTEANNGDLFVRLTPPPRRPIHDVMDEVRQRIEHQIPGLQIEMAQLMEDLIGDLTAVPEPIEIKLFSDDVRLLREMAGQVADTIANVRGIVEVKNGLVVAGDALEIRVDRAKASLEGLSPDAVTLMLNDYVTGTVTTYVQQGVKMTGVRVWVPEGNRATARDLGMLRLRAPDGHLFPLKRVATIEAMTGQPQTTREDLKTMIPVTARISGRDLGSTIREMTERLDRPGFLPKGVYYHLGGLYQEQQTAFRGLLAVFLSAAVLVFVVLLFLYESLRVAAVMLLTTLLTIPAVFIGLWWTGTELNVTSLMGLTMVLGIVTEVGIFYHSEYQDLRDCVDRKGRLIQAGLNRLRPITMTTLAAILALLPLALAIGEGSAMQRPLAIAIISGLLVQVPLVVIVLPTFLLLLTGNTTPSRT</sequence>
<dbReference type="SUPFAM" id="SSF82866">
    <property type="entry name" value="Multidrug efflux transporter AcrB transmembrane domain"/>
    <property type="match status" value="2"/>
</dbReference>
<feature type="transmembrane region" description="Helical" evidence="1">
    <location>
        <begin position="905"/>
        <end position="929"/>
    </location>
</feature>
<evidence type="ECO:0000313" key="3">
    <source>
        <dbReference type="Proteomes" id="UP000675880"/>
    </source>
</evidence>
<keyword evidence="1" id="KW-0472">Membrane</keyword>
<dbReference type="Gene3D" id="3.30.2090.10">
    <property type="entry name" value="Multidrug efflux transporter AcrB TolC docking domain, DN and DC subdomains"/>
    <property type="match status" value="2"/>
</dbReference>
<feature type="transmembrane region" description="Helical" evidence="1">
    <location>
        <begin position="522"/>
        <end position="539"/>
    </location>
</feature>
<dbReference type="PANTHER" id="PTHR32063">
    <property type="match status" value="1"/>
</dbReference>
<keyword evidence="1" id="KW-1133">Transmembrane helix</keyword>
<evidence type="ECO:0000313" key="2">
    <source>
        <dbReference type="EMBL" id="CAE6770516.1"/>
    </source>
</evidence>
<dbReference type="SUPFAM" id="SSF82693">
    <property type="entry name" value="Multidrug efflux transporter AcrB pore domain, PN1, PN2, PC1 and PC2 subdomains"/>
    <property type="match status" value="3"/>
</dbReference>
<dbReference type="PRINTS" id="PR00702">
    <property type="entry name" value="ACRIFLAVINRP"/>
</dbReference>
<dbReference type="EMBL" id="CAJNBJ010000017">
    <property type="protein sequence ID" value="CAE6770516.1"/>
    <property type="molecule type" value="Genomic_DNA"/>
</dbReference>
<dbReference type="Gene3D" id="3.30.70.1320">
    <property type="entry name" value="Multidrug efflux transporter AcrB pore domain like"/>
    <property type="match status" value="1"/>
</dbReference>
<feature type="transmembrane region" description="Helical" evidence="1">
    <location>
        <begin position="462"/>
        <end position="486"/>
    </location>
</feature>
<feature type="transmembrane region" description="Helical" evidence="1">
    <location>
        <begin position="335"/>
        <end position="351"/>
    </location>
</feature>